<evidence type="ECO:0000259" key="1">
    <source>
        <dbReference type="Pfam" id="PF13200"/>
    </source>
</evidence>
<reference evidence="2" key="1">
    <citation type="journal article" date="2020" name="mSystems">
        <title>Genome- and Community-Level Interaction Insights into Carbon Utilization and Element Cycling Functions of Hydrothermarchaeota in Hydrothermal Sediment.</title>
        <authorList>
            <person name="Zhou Z."/>
            <person name="Liu Y."/>
            <person name="Xu W."/>
            <person name="Pan J."/>
            <person name="Luo Z.H."/>
            <person name="Li M."/>
        </authorList>
    </citation>
    <scope>NUCLEOTIDE SEQUENCE [LARGE SCALE GENOMIC DNA]</scope>
    <source>
        <strain evidence="2">SpSt-780</strain>
    </source>
</reference>
<dbReference type="Pfam" id="PF13200">
    <property type="entry name" value="DUF4015"/>
    <property type="match status" value="1"/>
</dbReference>
<evidence type="ECO:0000313" key="2">
    <source>
        <dbReference type="EMBL" id="HGW91764.1"/>
    </source>
</evidence>
<dbReference type="EMBL" id="DTHG01000055">
    <property type="protein sequence ID" value="HGW91764.1"/>
    <property type="molecule type" value="Genomic_DNA"/>
</dbReference>
<accession>A0A7C4Y9W0</accession>
<proteinExistence type="predicted"/>
<sequence length="334" mass="39503">MFILTISVMLPPYEMRGLYLSPGVLITGKNEKKFIKMIEDGYINTLVFDIKDEWGNFYLETCKKALKKYKKYNVYIIGRLPVFKDKNTALSENGRFSLKTPSGEIWFDEREKYWVNPESREVWFKVIKIAEECFKMGFDEIQFDYIRFPSSTKPYVLKGNKLKILCEFLDTALSYLDTLGWISIDFYGYVCWFDILYLEGQSLKEMGRRVDAVYPMLYPSHFHDSFFKELSKEERTFRIVYESMLNARKKVPDRFKRVVGYIQAFDWKSSRMGKDYIKNQIDAALKSYQNGFILWHAGGDYDLAFKEMIEYFSNNKVAKNIYESSGNSKSIRGY</sequence>
<dbReference type="AlphaFoldDB" id="A0A7C4Y9W0"/>
<name>A0A7C4Y9W0_UNCW3</name>
<gene>
    <name evidence="2" type="ORF">ENV67_04395</name>
</gene>
<dbReference type="InterPro" id="IPR025275">
    <property type="entry name" value="DUF4015"/>
</dbReference>
<feature type="domain" description="DUF4015" evidence="1">
    <location>
        <begin position="17"/>
        <end position="301"/>
    </location>
</feature>
<protein>
    <recommendedName>
        <fullName evidence="1">DUF4015 domain-containing protein</fullName>
    </recommendedName>
</protein>
<organism evidence="2">
    <name type="scientific">candidate division WOR-3 bacterium</name>
    <dbReference type="NCBI Taxonomy" id="2052148"/>
    <lineage>
        <taxon>Bacteria</taxon>
        <taxon>Bacteria division WOR-3</taxon>
    </lineage>
</organism>
<comment type="caution">
    <text evidence="2">The sequence shown here is derived from an EMBL/GenBank/DDBJ whole genome shotgun (WGS) entry which is preliminary data.</text>
</comment>